<dbReference type="Proteomes" id="UP000800094">
    <property type="component" value="Unassembled WGS sequence"/>
</dbReference>
<dbReference type="SUPFAM" id="SSF52374">
    <property type="entry name" value="Nucleotidylyl transferase"/>
    <property type="match status" value="1"/>
</dbReference>
<gene>
    <name evidence="2" type="ORF">BU26DRAFT_493503</name>
</gene>
<feature type="compositionally biased region" description="Basic and acidic residues" evidence="1">
    <location>
        <begin position="1"/>
        <end position="13"/>
    </location>
</feature>
<dbReference type="EMBL" id="ML987205">
    <property type="protein sequence ID" value="KAF2243514.1"/>
    <property type="molecule type" value="Genomic_DNA"/>
</dbReference>
<evidence type="ECO:0008006" key="4">
    <source>
        <dbReference type="Google" id="ProtNLM"/>
    </source>
</evidence>
<feature type="region of interest" description="Disordered" evidence="1">
    <location>
        <begin position="1"/>
        <end position="20"/>
    </location>
</feature>
<organism evidence="2 3">
    <name type="scientific">Trematosphaeria pertusa</name>
    <dbReference type="NCBI Taxonomy" id="390896"/>
    <lineage>
        <taxon>Eukaryota</taxon>
        <taxon>Fungi</taxon>
        <taxon>Dikarya</taxon>
        <taxon>Ascomycota</taxon>
        <taxon>Pezizomycotina</taxon>
        <taxon>Dothideomycetes</taxon>
        <taxon>Pleosporomycetidae</taxon>
        <taxon>Pleosporales</taxon>
        <taxon>Massarineae</taxon>
        <taxon>Trematosphaeriaceae</taxon>
        <taxon>Trematosphaeria</taxon>
    </lineage>
</organism>
<keyword evidence="3" id="KW-1185">Reference proteome</keyword>
<proteinExistence type="predicted"/>
<reference evidence="2" key="1">
    <citation type="journal article" date="2020" name="Stud. Mycol.">
        <title>101 Dothideomycetes genomes: a test case for predicting lifestyles and emergence of pathogens.</title>
        <authorList>
            <person name="Haridas S."/>
            <person name="Albert R."/>
            <person name="Binder M."/>
            <person name="Bloem J."/>
            <person name="Labutti K."/>
            <person name="Salamov A."/>
            <person name="Andreopoulos B."/>
            <person name="Baker S."/>
            <person name="Barry K."/>
            <person name="Bills G."/>
            <person name="Bluhm B."/>
            <person name="Cannon C."/>
            <person name="Castanera R."/>
            <person name="Culley D."/>
            <person name="Daum C."/>
            <person name="Ezra D."/>
            <person name="Gonzalez J."/>
            <person name="Henrissat B."/>
            <person name="Kuo A."/>
            <person name="Liang C."/>
            <person name="Lipzen A."/>
            <person name="Lutzoni F."/>
            <person name="Magnuson J."/>
            <person name="Mondo S."/>
            <person name="Nolan M."/>
            <person name="Ohm R."/>
            <person name="Pangilinan J."/>
            <person name="Park H.-J."/>
            <person name="Ramirez L."/>
            <person name="Alfaro M."/>
            <person name="Sun H."/>
            <person name="Tritt A."/>
            <person name="Yoshinaga Y."/>
            <person name="Zwiers L.-H."/>
            <person name="Turgeon B."/>
            <person name="Goodwin S."/>
            <person name="Spatafora J."/>
            <person name="Crous P."/>
            <person name="Grigoriev I."/>
        </authorList>
    </citation>
    <scope>NUCLEOTIDE SEQUENCE</scope>
    <source>
        <strain evidence="2">CBS 122368</strain>
    </source>
</reference>
<evidence type="ECO:0000313" key="2">
    <source>
        <dbReference type="EMBL" id="KAF2243514.1"/>
    </source>
</evidence>
<evidence type="ECO:0000313" key="3">
    <source>
        <dbReference type="Proteomes" id="UP000800094"/>
    </source>
</evidence>
<evidence type="ECO:0000256" key="1">
    <source>
        <dbReference type="SAM" id="MobiDB-lite"/>
    </source>
</evidence>
<name>A0A6A6HZ53_9PLEO</name>
<accession>A0A6A6HZ53</accession>
<dbReference type="GeneID" id="54579484"/>
<dbReference type="AlphaFoldDB" id="A0A6A6HZ53"/>
<protein>
    <recommendedName>
        <fullName evidence="4">Cytidyltransferase-like domain-containing protein</fullName>
    </recommendedName>
</protein>
<dbReference type="OrthoDB" id="3558741at2759"/>
<sequence>MPRPHPEVARPERTNTPISTPKTVPLEQYIRAVLPPDIHDELPTCFFRPSATFPTPTLKKGITNRVILFSGSFNPPHIGHKLLLCHAFFRSTYPNVIAAIITPASKCLDPWVLVNPYGMRVHRAITEDLFEAAAKDGFKIEFVVVGGPDYLTKDHGCRFWGAEVYEVIVSDVFRPAYFMAPDGSLEPLRWCRAWKNARSAEEHLMERVTRREVSAIVVLHLLYPEQGRRVKEKRFRNVQGWEEAARQCLEECLQQSGSSRICQNKYDPDRRLQFVPVRDFLDPFGEVEVSSTAIREVLRNTPRNEVTSALGGRALNERTLVEIMDARAAKKASQHRARGT</sequence>
<dbReference type="RefSeq" id="XP_033678518.1">
    <property type="nucleotide sequence ID" value="XM_033826154.1"/>
</dbReference>